<reference evidence="8 9" key="1">
    <citation type="submission" date="2019-08" db="EMBL/GenBank/DDBJ databases">
        <title>In-depth cultivation of the pig gut microbiome towards novel bacterial diversity and tailored functional studies.</title>
        <authorList>
            <person name="Wylensek D."/>
            <person name="Hitch T.C.A."/>
            <person name="Clavel T."/>
        </authorList>
    </citation>
    <scope>NUCLEOTIDE SEQUENCE [LARGE SCALE GENOMIC DNA]</scope>
    <source>
        <strain evidence="8 9">WB03_NA08</strain>
    </source>
</reference>
<dbReference type="EC" id="3.1.3.71" evidence="3"/>
<name>A0A6N7W366_9ACTO</name>
<organism evidence="8 9">
    <name type="scientific">Scrofimicrobium canadense</name>
    <dbReference type="NCBI Taxonomy" id="2652290"/>
    <lineage>
        <taxon>Bacteria</taxon>
        <taxon>Bacillati</taxon>
        <taxon>Actinomycetota</taxon>
        <taxon>Actinomycetes</taxon>
        <taxon>Actinomycetales</taxon>
        <taxon>Actinomycetaceae</taxon>
        <taxon>Scrofimicrobium</taxon>
    </lineage>
</organism>
<comment type="cofactor">
    <cofactor evidence="1">
        <name>Mg(2+)</name>
        <dbReference type="ChEBI" id="CHEBI:18420"/>
    </cofactor>
</comment>
<evidence type="ECO:0000256" key="1">
    <source>
        <dbReference type="ARBA" id="ARBA00001946"/>
    </source>
</evidence>
<keyword evidence="9" id="KW-1185">Reference proteome</keyword>
<proteinExistence type="inferred from homology"/>
<gene>
    <name evidence="8" type="ORF">FYJ24_02960</name>
</gene>
<dbReference type="SUPFAM" id="SSF142823">
    <property type="entry name" value="ComB-like"/>
    <property type="match status" value="1"/>
</dbReference>
<evidence type="ECO:0000256" key="5">
    <source>
        <dbReference type="ARBA" id="ARBA00022801"/>
    </source>
</evidence>
<dbReference type="EMBL" id="VULO01000003">
    <property type="protein sequence ID" value="MSS83735.1"/>
    <property type="molecule type" value="Genomic_DNA"/>
</dbReference>
<dbReference type="GO" id="GO:0050545">
    <property type="term" value="F:sulfopyruvate decarboxylase activity"/>
    <property type="evidence" value="ECO:0007669"/>
    <property type="project" value="TreeGrafter"/>
</dbReference>
<dbReference type="Proteomes" id="UP000470875">
    <property type="component" value="Unassembled WGS sequence"/>
</dbReference>
<evidence type="ECO:0000256" key="4">
    <source>
        <dbReference type="ARBA" id="ARBA00021948"/>
    </source>
</evidence>
<evidence type="ECO:0000256" key="2">
    <source>
        <dbReference type="ARBA" id="ARBA00009997"/>
    </source>
</evidence>
<dbReference type="GO" id="GO:0000287">
    <property type="term" value="F:magnesium ion binding"/>
    <property type="evidence" value="ECO:0007669"/>
    <property type="project" value="InterPro"/>
</dbReference>
<dbReference type="AlphaFoldDB" id="A0A6N7W366"/>
<dbReference type="PANTHER" id="PTHR37311:SF1">
    <property type="entry name" value="2-PHOSPHOSULFOLACTATE PHOSPHATASE-RELATED"/>
    <property type="match status" value="1"/>
</dbReference>
<dbReference type="GO" id="GO:0050532">
    <property type="term" value="F:2-phosphosulfolactate phosphatase activity"/>
    <property type="evidence" value="ECO:0007669"/>
    <property type="project" value="UniProtKB-EC"/>
</dbReference>
<protein>
    <recommendedName>
        <fullName evidence="4">Probable 2-phosphosulfolactate phosphatase</fullName>
        <ecNumber evidence="3">3.1.3.71</ecNumber>
    </recommendedName>
</protein>
<keyword evidence="6" id="KW-0460">Magnesium</keyword>
<dbReference type="RefSeq" id="WP_154543464.1">
    <property type="nucleotide sequence ID" value="NZ_VULO01000003.1"/>
</dbReference>
<keyword evidence="5" id="KW-0378">Hydrolase</keyword>
<comment type="catalytic activity">
    <reaction evidence="7">
        <text>(2R)-O-phospho-3-sulfolactate + H2O = (2R)-3-sulfolactate + phosphate</text>
        <dbReference type="Rhea" id="RHEA:23416"/>
        <dbReference type="ChEBI" id="CHEBI:15377"/>
        <dbReference type="ChEBI" id="CHEBI:15597"/>
        <dbReference type="ChEBI" id="CHEBI:43474"/>
        <dbReference type="ChEBI" id="CHEBI:58738"/>
        <dbReference type="EC" id="3.1.3.71"/>
    </reaction>
</comment>
<comment type="similarity">
    <text evidence="2">Belongs to the ComB family.</text>
</comment>
<dbReference type="InterPro" id="IPR036702">
    <property type="entry name" value="ComB-like_sf"/>
</dbReference>
<sequence>MSESFQPGGIYLDRFQIDTVRGPVVVVDVLRAFTSAAYAFAGGATQITLVGTVEDAFALHREHPTWLLMGEDGGHRIQGFDVSNSPVEVAHADLSGRALIQRTTAGTQGVLACANADRVFASGLVTASATARAIGQDQPHYVVTGSWPGRKLSGNDDWWTAQLIERARKGQALLSGETEQLIRDSDEARWTLSLGEGSVHTDDVEYALRTDLFDFAMEANLEGSHWVLRQV</sequence>
<evidence type="ECO:0000256" key="7">
    <source>
        <dbReference type="ARBA" id="ARBA00033711"/>
    </source>
</evidence>
<accession>A0A6N7W366</accession>
<dbReference type="PANTHER" id="PTHR37311">
    <property type="entry name" value="2-PHOSPHOSULFOLACTATE PHOSPHATASE-RELATED"/>
    <property type="match status" value="1"/>
</dbReference>
<evidence type="ECO:0000313" key="8">
    <source>
        <dbReference type="EMBL" id="MSS83735.1"/>
    </source>
</evidence>
<dbReference type="Pfam" id="PF04029">
    <property type="entry name" value="2-ph_phosp"/>
    <property type="match status" value="1"/>
</dbReference>
<evidence type="ECO:0000313" key="9">
    <source>
        <dbReference type="Proteomes" id="UP000470875"/>
    </source>
</evidence>
<dbReference type="Gene3D" id="3.90.1560.10">
    <property type="entry name" value="ComB-like"/>
    <property type="match status" value="1"/>
</dbReference>
<evidence type="ECO:0000256" key="3">
    <source>
        <dbReference type="ARBA" id="ARBA00012953"/>
    </source>
</evidence>
<dbReference type="InterPro" id="IPR005238">
    <property type="entry name" value="ComB-like"/>
</dbReference>
<evidence type="ECO:0000256" key="6">
    <source>
        <dbReference type="ARBA" id="ARBA00022842"/>
    </source>
</evidence>
<comment type="caution">
    <text evidence="8">The sequence shown here is derived from an EMBL/GenBank/DDBJ whole genome shotgun (WGS) entry which is preliminary data.</text>
</comment>